<protein>
    <submittedName>
        <fullName evidence="2">Phage uncharacterized protein TIGR01671</fullName>
    </submittedName>
</protein>
<dbReference type="InterPro" id="IPR019096">
    <property type="entry name" value="YopX_protein"/>
</dbReference>
<dbReference type="Gene3D" id="2.30.30.290">
    <property type="entry name" value="YopX-like domains"/>
    <property type="match status" value="1"/>
</dbReference>
<evidence type="ECO:0000313" key="3">
    <source>
        <dbReference type="Proteomes" id="UP000198883"/>
    </source>
</evidence>
<dbReference type="EMBL" id="FOBN01000004">
    <property type="protein sequence ID" value="SEM05963.1"/>
    <property type="molecule type" value="Genomic_DNA"/>
</dbReference>
<dbReference type="GeneID" id="83545339"/>
<evidence type="ECO:0000259" key="1">
    <source>
        <dbReference type="Pfam" id="PF09643"/>
    </source>
</evidence>
<dbReference type="STRING" id="97481.SAMN05444853_10430"/>
<dbReference type="RefSeq" id="WP_090920615.1">
    <property type="nucleotide sequence ID" value="NZ_CP016180.1"/>
</dbReference>
<feature type="domain" description="YopX protein" evidence="1">
    <location>
        <begin position="8"/>
        <end position="120"/>
    </location>
</feature>
<organism evidence="2 3">
    <name type="scientific">Phocoenobacter skyensis</name>
    <dbReference type="NCBI Taxonomy" id="97481"/>
    <lineage>
        <taxon>Bacteria</taxon>
        <taxon>Pseudomonadati</taxon>
        <taxon>Pseudomonadota</taxon>
        <taxon>Gammaproteobacteria</taxon>
        <taxon>Pasteurellales</taxon>
        <taxon>Pasteurellaceae</taxon>
        <taxon>Phocoenobacter</taxon>
    </lineage>
</organism>
<dbReference type="OrthoDB" id="1809393at2"/>
<evidence type="ECO:0000313" key="2">
    <source>
        <dbReference type="EMBL" id="SEM05963.1"/>
    </source>
</evidence>
<gene>
    <name evidence="2" type="ORF">SAMN05444853_10430</name>
</gene>
<dbReference type="InterPro" id="IPR023385">
    <property type="entry name" value="YopX-like_C"/>
</dbReference>
<accession>A0A1H7V9M1</accession>
<dbReference type="SUPFAM" id="SSF159006">
    <property type="entry name" value="YopX-like"/>
    <property type="match status" value="1"/>
</dbReference>
<proteinExistence type="predicted"/>
<name>A0A1H7V9M1_9PAST</name>
<dbReference type="Proteomes" id="UP000198883">
    <property type="component" value="Unassembled WGS sequence"/>
</dbReference>
<dbReference type="Pfam" id="PF09643">
    <property type="entry name" value="YopX"/>
    <property type="match status" value="1"/>
</dbReference>
<dbReference type="AlphaFoldDB" id="A0A1H7V9M1"/>
<sequence length="122" mass="14238">MLDITKTRCWSKVDKQYIPISSIDFSPQKVDFIINKESIWRTSDEVLLEFSTGVEDCNGKEIYKGDIIRYRDKIYYVVFIDCEFRLTTGKGYDTNNAVSLNEDVAYESKIIGNINENPEIFR</sequence>
<reference evidence="3" key="1">
    <citation type="submission" date="2016-10" db="EMBL/GenBank/DDBJ databases">
        <authorList>
            <person name="Varghese N."/>
            <person name="Submissions S."/>
        </authorList>
    </citation>
    <scope>NUCLEOTIDE SEQUENCE [LARGE SCALE GENOMIC DNA]</scope>
    <source>
        <strain evidence="3">DSM 24204</strain>
    </source>
</reference>